<dbReference type="RefSeq" id="WP_183254264.1">
    <property type="nucleotide sequence ID" value="NZ_BAAAFF010000002.1"/>
</dbReference>
<proteinExistence type="predicted"/>
<gene>
    <name evidence="1" type="ORF">HNQ67_001648</name>
</gene>
<keyword evidence="2" id="KW-1185">Reference proteome</keyword>
<protein>
    <submittedName>
        <fullName evidence="1">Uncharacterized protein</fullName>
    </submittedName>
</protein>
<dbReference type="EMBL" id="JACHFZ010000003">
    <property type="protein sequence ID" value="MBB5292128.1"/>
    <property type="molecule type" value="Genomic_DNA"/>
</dbReference>
<dbReference type="AlphaFoldDB" id="A0A7W8HYA4"/>
<sequence>MADGSYRWQGHAPAPDAARVEAIIAAADEAGAPTFAEPARAAAVERIEAALAAARSGDLTGAEAELARARSVLEGLNPAALEPRRGLAGLFDSRGKRLKAFRETFRQASAPLSDAASDLTGRVEAAAARSGALDAIWSSIRDAMVDLDAHLLAAARRLSRHVPAEDAPPHPLEARKAALDACRAAALGALPLIRGAQNADARAAEAIRTCSDGVTEWRQGWAEALGLAGKRPKKVRPDRDRLVALRDTLLARIDGALAELSVSRRRRADVETRLSNLRAPL</sequence>
<accession>A0A7W8HYA4</accession>
<comment type="caution">
    <text evidence="1">The sequence shown here is derived from an EMBL/GenBank/DDBJ whole genome shotgun (WGS) entry which is preliminary data.</text>
</comment>
<evidence type="ECO:0000313" key="1">
    <source>
        <dbReference type="EMBL" id="MBB5292128.1"/>
    </source>
</evidence>
<name>A0A7W8HYA4_9CAUL</name>
<reference evidence="1 2" key="1">
    <citation type="submission" date="2020-08" db="EMBL/GenBank/DDBJ databases">
        <title>Genomic Encyclopedia of Type Strains, Phase IV (KMG-IV): sequencing the most valuable type-strain genomes for metagenomic binning, comparative biology and taxonomic classification.</title>
        <authorList>
            <person name="Goeker M."/>
        </authorList>
    </citation>
    <scope>NUCLEOTIDE SEQUENCE [LARGE SCALE GENOMIC DNA]</scope>
    <source>
        <strain evidence="1 2">DSM 25335</strain>
    </source>
</reference>
<evidence type="ECO:0000313" key="2">
    <source>
        <dbReference type="Proteomes" id="UP000566663"/>
    </source>
</evidence>
<dbReference type="Proteomes" id="UP000566663">
    <property type="component" value="Unassembled WGS sequence"/>
</dbReference>
<organism evidence="1 2">
    <name type="scientific">Brevundimonas basaltis</name>
    <dbReference type="NCBI Taxonomy" id="472166"/>
    <lineage>
        <taxon>Bacteria</taxon>
        <taxon>Pseudomonadati</taxon>
        <taxon>Pseudomonadota</taxon>
        <taxon>Alphaproteobacteria</taxon>
        <taxon>Caulobacterales</taxon>
        <taxon>Caulobacteraceae</taxon>
        <taxon>Brevundimonas</taxon>
    </lineage>
</organism>